<keyword evidence="4" id="KW-0812">Transmembrane</keyword>
<evidence type="ECO:0000313" key="5">
    <source>
        <dbReference type="EMBL" id="KYC44224.1"/>
    </source>
</evidence>
<evidence type="ECO:0000256" key="3">
    <source>
        <dbReference type="SAM" id="Coils"/>
    </source>
</evidence>
<dbReference type="PRINTS" id="PR01490">
    <property type="entry name" value="RTXTOXIND"/>
</dbReference>
<comment type="caution">
    <text evidence="5">The sequence shown here is derived from an EMBL/GenBank/DDBJ whole genome shotgun (WGS) entry which is preliminary data.</text>
</comment>
<dbReference type="InterPro" id="IPR050465">
    <property type="entry name" value="UPF0194_transport"/>
</dbReference>
<dbReference type="Gene3D" id="1.10.287.470">
    <property type="entry name" value="Helix hairpin bin"/>
    <property type="match status" value="1"/>
</dbReference>
<comment type="subcellular location">
    <subcellularLocation>
        <location evidence="1">Cell envelope</location>
    </subcellularLocation>
</comment>
<keyword evidence="4" id="KW-0472">Membrane</keyword>
<keyword evidence="4" id="KW-1133">Transmembrane helix</keyword>
<accession>A0A139XHQ0</accession>
<dbReference type="Gene3D" id="2.40.50.100">
    <property type="match status" value="1"/>
</dbReference>
<dbReference type="RefSeq" id="WP_026135245.1">
    <property type="nucleotide sequence ID" value="NZ_KQ976354.1"/>
</dbReference>
<dbReference type="OrthoDB" id="556614at2"/>
<dbReference type="PANTHER" id="PTHR32347:SF27">
    <property type="entry name" value="RND EFFLUX PUMP MEMBRANE FUSION PROTEIN BARREL-SANDWICH DOMAIN-CONTAINING PROTEIN"/>
    <property type="match status" value="1"/>
</dbReference>
<sequence length="399" mass="43438">MAKDKESRLLEEKPSYGWRIILAFSIVFAMVIIFIPVFSRLRYNSQTVLPKPRQIIPPRVAITALGRLEPQGGVTQLSAPSSLTGTQIEKLLVKEGDTVRTGQIIAFLQGYVQATAALRQAQDKVEVARAQLAQVKAGAKSADIEAQKAVLIGLETQLQGEIATQRATIARLQAQLDNAQIENERYQNLYTQGAISASIADSKSLEFQTVKQQLIEAKANLNKSVYTLTAQIKEAKAKLIGLDQVRHVDVQVAQSELKSAITAVMQASAERDLSYVKSPINGKILKVHAKTGEIVSNSGIVEIGNTSQMYVIAEVYQTDIKKVRLGQKATVTSTAFSRKILGTVSKIGLQVSKQSTLSLNPGVDTNRRVIKVKIRIDNPVDSSQVAGLTNLQVDVAIQI</sequence>
<organism evidence="5 6">
    <name type="scientific">Scytonema hofmannii PCC 7110</name>
    <dbReference type="NCBI Taxonomy" id="128403"/>
    <lineage>
        <taxon>Bacteria</taxon>
        <taxon>Bacillati</taxon>
        <taxon>Cyanobacteriota</taxon>
        <taxon>Cyanophyceae</taxon>
        <taxon>Nostocales</taxon>
        <taxon>Scytonemataceae</taxon>
        <taxon>Scytonema</taxon>
    </lineage>
</organism>
<keyword evidence="6" id="KW-1185">Reference proteome</keyword>
<evidence type="ECO:0000256" key="2">
    <source>
        <dbReference type="ARBA" id="ARBA00023054"/>
    </source>
</evidence>
<gene>
    <name evidence="5" type="ORF">WA1_01875</name>
</gene>
<dbReference type="GO" id="GO:0030313">
    <property type="term" value="C:cell envelope"/>
    <property type="evidence" value="ECO:0007669"/>
    <property type="project" value="UniProtKB-SubCell"/>
</dbReference>
<dbReference type="STRING" id="128403.WA1_01875"/>
<dbReference type="NCBIfam" id="TIGR02971">
    <property type="entry name" value="heterocyst_DevB"/>
    <property type="match status" value="1"/>
</dbReference>
<dbReference type="EMBL" id="ANNX02000012">
    <property type="protein sequence ID" value="KYC44224.1"/>
    <property type="molecule type" value="Genomic_DNA"/>
</dbReference>
<dbReference type="Proteomes" id="UP000076925">
    <property type="component" value="Unassembled WGS sequence"/>
</dbReference>
<dbReference type="PANTHER" id="PTHR32347">
    <property type="entry name" value="EFFLUX SYSTEM COMPONENT YKNX-RELATED"/>
    <property type="match status" value="1"/>
</dbReference>
<feature type="coiled-coil region" evidence="3">
    <location>
        <begin position="111"/>
        <end position="189"/>
    </location>
</feature>
<proteinExistence type="predicted"/>
<protein>
    <submittedName>
        <fullName evidence="5">ABC transporter permease</fullName>
    </submittedName>
</protein>
<evidence type="ECO:0000256" key="4">
    <source>
        <dbReference type="SAM" id="Phobius"/>
    </source>
</evidence>
<feature type="transmembrane region" description="Helical" evidence="4">
    <location>
        <begin position="20"/>
        <end position="38"/>
    </location>
</feature>
<dbReference type="SUPFAM" id="SSF111369">
    <property type="entry name" value="HlyD-like secretion proteins"/>
    <property type="match status" value="2"/>
</dbReference>
<dbReference type="AlphaFoldDB" id="A0A139XHQ0"/>
<name>A0A139XHQ0_9CYAN</name>
<dbReference type="InterPro" id="IPR014315">
    <property type="entry name" value="ABC_heterocyst_DevB"/>
</dbReference>
<evidence type="ECO:0000313" key="6">
    <source>
        <dbReference type="Proteomes" id="UP000076925"/>
    </source>
</evidence>
<evidence type="ECO:0000256" key="1">
    <source>
        <dbReference type="ARBA" id="ARBA00004196"/>
    </source>
</evidence>
<dbReference type="Gene3D" id="2.40.30.170">
    <property type="match status" value="1"/>
</dbReference>
<keyword evidence="2 3" id="KW-0175">Coiled coil</keyword>
<reference evidence="5 6" key="1">
    <citation type="journal article" date="2013" name="Genome Biol. Evol.">
        <title>Genomes of Stigonematalean cyanobacteria (subsection V) and the evolution of oxygenic photosynthesis from prokaryotes to plastids.</title>
        <authorList>
            <person name="Dagan T."/>
            <person name="Roettger M."/>
            <person name="Stucken K."/>
            <person name="Landan G."/>
            <person name="Koch R."/>
            <person name="Major P."/>
            <person name="Gould S.B."/>
            <person name="Goremykin V.V."/>
            <person name="Rippka R."/>
            <person name="Tandeau de Marsac N."/>
            <person name="Gugger M."/>
            <person name="Lockhart P.J."/>
            <person name="Allen J.F."/>
            <person name="Brune I."/>
            <person name="Maus I."/>
            <person name="Puhler A."/>
            <person name="Martin W.F."/>
        </authorList>
    </citation>
    <scope>NUCLEOTIDE SEQUENCE [LARGE SCALE GENOMIC DNA]</scope>
    <source>
        <strain evidence="5 6">PCC 7110</strain>
    </source>
</reference>